<dbReference type="Pfam" id="PF01565">
    <property type="entry name" value="FAD_binding_4"/>
    <property type="match status" value="1"/>
</dbReference>
<evidence type="ECO:0000259" key="8">
    <source>
        <dbReference type="PROSITE" id="PS51387"/>
    </source>
</evidence>
<dbReference type="GO" id="GO:0008720">
    <property type="term" value="F:D-lactate dehydrogenase (NAD+) activity"/>
    <property type="evidence" value="ECO:0007669"/>
    <property type="project" value="TreeGrafter"/>
</dbReference>
<dbReference type="GO" id="GO:0071949">
    <property type="term" value="F:FAD binding"/>
    <property type="evidence" value="ECO:0007669"/>
    <property type="project" value="InterPro"/>
</dbReference>
<dbReference type="SUPFAM" id="SSF55103">
    <property type="entry name" value="FAD-linked oxidases, C-terminal domain"/>
    <property type="match status" value="1"/>
</dbReference>
<evidence type="ECO:0000256" key="4">
    <source>
        <dbReference type="ARBA" id="ARBA00022827"/>
    </source>
</evidence>
<dbReference type="PANTHER" id="PTHR11748">
    <property type="entry name" value="D-LACTATE DEHYDROGENASE"/>
    <property type="match status" value="1"/>
</dbReference>
<comment type="cofactor">
    <cofactor evidence="1">
        <name>FAD</name>
        <dbReference type="ChEBI" id="CHEBI:57692"/>
    </cofactor>
</comment>
<dbReference type="PANTHER" id="PTHR11748:SF111">
    <property type="entry name" value="D-LACTATE DEHYDROGENASE, MITOCHONDRIAL-RELATED"/>
    <property type="match status" value="1"/>
</dbReference>
<keyword evidence="4" id="KW-0274">FAD</keyword>
<dbReference type="EMBL" id="CTRP01000013">
    <property type="protein sequence ID" value="CQR73490.1"/>
    <property type="molecule type" value="Genomic_DNA"/>
</dbReference>
<evidence type="ECO:0000313" key="10">
    <source>
        <dbReference type="Proteomes" id="UP000049855"/>
    </source>
</evidence>
<dbReference type="Gene3D" id="3.30.465.10">
    <property type="match status" value="1"/>
</dbReference>
<dbReference type="InterPro" id="IPR036318">
    <property type="entry name" value="FAD-bd_PCMH-like_sf"/>
</dbReference>
<keyword evidence="5" id="KW-0809">Transit peptide</keyword>
<evidence type="ECO:0000256" key="6">
    <source>
        <dbReference type="ARBA" id="ARBA00023002"/>
    </source>
</evidence>
<sequence>MDAQILENLKTAFGDRATTDLFERGFYQRDLAPVPDFLVNPIADTLPDIVIRPKSTAEVAGIAKLAAEKRIPLTARAGGSTVYFNTVCTRKGILVDLNGLDQIVAVEEENNIVRVGAGMTWWQLERALNRLGLATCSYPSSAQAATVGGWLVMMGYGLGSLKYGPVVDQVISAQTVMPDGSVQELNAMSKPPVSWLAGSEGTLGLVTEIELRVRQQPETEWHGLAELDDARQMQRFIESAVLSAALPFNLHFSDPGCNALRYRLGLGSERAAKAYTVAFDADGSQAETAAAKKNYTKCLRIANGGDLGEEGEHEWQHRFFSLVLKREGPSLLGAEIWLPISSLAAYLQDIELFESKKNLGLKSYGHVVTAQHAMVMTMFNADERDTIGYLQGLALVKKLHDIGAKHGGCPYGVGLWNTPYVSRCHTAAEMVELKQRKKLLDPNNIMNPGKVYQAPLLLNPALFSLGMDFLAATTLVYRGKIGGKQV</sequence>
<dbReference type="PROSITE" id="PS51387">
    <property type="entry name" value="FAD_PCMH"/>
    <property type="match status" value="1"/>
</dbReference>
<keyword evidence="3" id="KW-0285">Flavoprotein</keyword>
<organism evidence="9 10">
    <name type="scientific">Sporomusa ovata</name>
    <dbReference type="NCBI Taxonomy" id="2378"/>
    <lineage>
        <taxon>Bacteria</taxon>
        <taxon>Bacillati</taxon>
        <taxon>Bacillota</taxon>
        <taxon>Negativicutes</taxon>
        <taxon>Selenomonadales</taxon>
        <taxon>Sporomusaceae</taxon>
        <taxon>Sporomusa</taxon>
    </lineage>
</organism>
<dbReference type="InterPro" id="IPR016164">
    <property type="entry name" value="FAD-linked_Oxase-like_C"/>
</dbReference>
<accession>A0A0U1L1C8</accession>
<dbReference type="Gene3D" id="1.10.45.10">
    <property type="entry name" value="Vanillyl-alcohol Oxidase, Chain A, domain 4"/>
    <property type="match status" value="1"/>
</dbReference>
<keyword evidence="10" id="KW-1185">Reference proteome</keyword>
<proteinExistence type="inferred from homology"/>
<dbReference type="AlphaFoldDB" id="A0A0U1L1C8"/>
<dbReference type="InterPro" id="IPR004113">
    <property type="entry name" value="FAD-bd_oxidored_4_C"/>
</dbReference>
<dbReference type="EC" id="1.1.2.4" evidence="7"/>
<gene>
    <name evidence="9" type="ORF">SpAn4DRAFT_5151</name>
</gene>
<evidence type="ECO:0000256" key="1">
    <source>
        <dbReference type="ARBA" id="ARBA00001974"/>
    </source>
</evidence>
<dbReference type="Proteomes" id="UP000049855">
    <property type="component" value="Unassembled WGS sequence"/>
</dbReference>
<evidence type="ECO:0000313" key="9">
    <source>
        <dbReference type="EMBL" id="CQR73490.1"/>
    </source>
</evidence>
<dbReference type="GO" id="GO:1903457">
    <property type="term" value="P:lactate catabolic process"/>
    <property type="evidence" value="ECO:0007669"/>
    <property type="project" value="TreeGrafter"/>
</dbReference>
<keyword evidence="6" id="KW-0560">Oxidoreductase</keyword>
<dbReference type="GO" id="GO:0004458">
    <property type="term" value="F:D-lactate dehydrogenase (cytochrome) activity"/>
    <property type="evidence" value="ECO:0007669"/>
    <property type="project" value="UniProtKB-EC"/>
</dbReference>
<dbReference type="InterPro" id="IPR016169">
    <property type="entry name" value="FAD-bd_PCMH_sub2"/>
</dbReference>
<evidence type="ECO:0000256" key="3">
    <source>
        <dbReference type="ARBA" id="ARBA00022630"/>
    </source>
</evidence>
<dbReference type="Pfam" id="PF02913">
    <property type="entry name" value="FAD-oxidase_C"/>
    <property type="match status" value="1"/>
</dbReference>
<dbReference type="InterPro" id="IPR016166">
    <property type="entry name" value="FAD-bd_PCMH"/>
</dbReference>
<feature type="domain" description="FAD-binding PCMH-type" evidence="8">
    <location>
        <begin position="43"/>
        <end position="216"/>
    </location>
</feature>
<protein>
    <recommendedName>
        <fullName evidence="7">D-lactate dehydrogenase (cytochrome)</fullName>
        <ecNumber evidence="7">1.1.2.4</ecNumber>
    </recommendedName>
</protein>
<dbReference type="RefSeq" id="WP_021171455.1">
    <property type="nucleotide sequence ID" value="NZ_CTRP01000013.1"/>
</dbReference>
<dbReference type="InterPro" id="IPR006094">
    <property type="entry name" value="Oxid_FAD_bind_N"/>
</dbReference>
<evidence type="ECO:0000256" key="2">
    <source>
        <dbReference type="ARBA" id="ARBA00008000"/>
    </source>
</evidence>
<evidence type="ECO:0000256" key="7">
    <source>
        <dbReference type="ARBA" id="ARBA00038897"/>
    </source>
</evidence>
<comment type="similarity">
    <text evidence="2">Belongs to the FAD-binding oxidoreductase/transferase type 4 family.</text>
</comment>
<evidence type="ECO:0000256" key="5">
    <source>
        <dbReference type="ARBA" id="ARBA00022946"/>
    </source>
</evidence>
<dbReference type="SUPFAM" id="SSF56176">
    <property type="entry name" value="FAD-binding/transporter-associated domain-like"/>
    <property type="match status" value="1"/>
</dbReference>
<name>A0A0U1L1C8_9FIRM</name>
<dbReference type="InterPro" id="IPR016171">
    <property type="entry name" value="Vanillyl_alc_oxidase_C-sub2"/>
</dbReference>
<reference evidence="10" key="1">
    <citation type="submission" date="2015-03" db="EMBL/GenBank/DDBJ databases">
        <authorList>
            <person name="Nijsse Bart"/>
        </authorList>
    </citation>
    <scope>NUCLEOTIDE SEQUENCE [LARGE SCALE GENOMIC DNA]</scope>
</reference>